<evidence type="ECO:0000259" key="2">
    <source>
        <dbReference type="Pfam" id="PF00160"/>
    </source>
</evidence>
<dbReference type="GO" id="GO:0006457">
    <property type="term" value="P:protein folding"/>
    <property type="evidence" value="ECO:0007669"/>
    <property type="project" value="TreeGrafter"/>
</dbReference>
<name>A0AAD8L5U7_TARER</name>
<proteinExistence type="inferred from homology"/>
<dbReference type="GO" id="GO:0003755">
    <property type="term" value="F:peptidyl-prolyl cis-trans isomerase activity"/>
    <property type="evidence" value="ECO:0007669"/>
    <property type="project" value="InterPro"/>
</dbReference>
<dbReference type="GO" id="GO:0005737">
    <property type="term" value="C:cytoplasm"/>
    <property type="evidence" value="ECO:0007669"/>
    <property type="project" value="TreeGrafter"/>
</dbReference>
<dbReference type="AlphaFoldDB" id="A0AAD8L5U7"/>
<comment type="caution">
    <text evidence="3">The sequence shown here is derived from an EMBL/GenBank/DDBJ whole genome shotgun (WGS) entry which is preliminary data.</text>
</comment>
<evidence type="ECO:0000313" key="3">
    <source>
        <dbReference type="EMBL" id="KAK1433568.1"/>
    </source>
</evidence>
<comment type="similarity">
    <text evidence="1">Belongs to the cyclophilin-type PPIase family.</text>
</comment>
<organism evidence="3 4">
    <name type="scientific">Tagetes erecta</name>
    <name type="common">African marigold</name>
    <dbReference type="NCBI Taxonomy" id="13708"/>
    <lineage>
        <taxon>Eukaryota</taxon>
        <taxon>Viridiplantae</taxon>
        <taxon>Streptophyta</taxon>
        <taxon>Embryophyta</taxon>
        <taxon>Tracheophyta</taxon>
        <taxon>Spermatophyta</taxon>
        <taxon>Magnoliopsida</taxon>
        <taxon>eudicotyledons</taxon>
        <taxon>Gunneridae</taxon>
        <taxon>Pentapetalae</taxon>
        <taxon>asterids</taxon>
        <taxon>campanulids</taxon>
        <taxon>Asterales</taxon>
        <taxon>Asteraceae</taxon>
        <taxon>Asteroideae</taxon>
        <taxon>Heliantheae alliance</taxon>
        <taxon>Tageteae</taxon>
        <taxon>Tagetes</taxon>
    </lineage>
</organism>
<dbReference type="InterPro" id="IPR002130">
    <property type="entry name" value="Cyclophilin-type_PPIase_dom"/>
</dbReference>
<dbReference type="Gene3D" id="2.40.100.10">
    <property type="entry name" value="Cyclophilin-like"/>
    <property type="match status" value="1"/>
</dbReference>
<sequence length="67" mass="7437">MIIELFADVVPRTAENFRAICVGSVSATGKFLHYKGRVFSTINKGLFALTLVMKASMADLFQKRIVN</sequence>
<dbReference type="InterPro" id="IPR029000">
    <property type="entry name" value="Cyclophilin-like_dom_sf"/>
</dbReference>
<protein>
    <recommendedName>
        <fullName evidence="2">PPIase cyclophilin-type domain-containing protein</fullName>
    </recommendedName>
</protein>
<reference evidence="3" key="1">
    <citation type="journal article" date="2023" name="bioRxiv">
        <title>Improved chromosome-level genome assembly for marigold (Tagetes erecta).</title>
        <authorList>
            <person name="Jiang F."/>
            <person name="Yuan L."/>
            <person name="Wang S."/>
            <person name="Wang H."/>
            <person name="Xu D."/>
            <person name="Wang A."/>
            <person name="Fan W."/>
        </authorList>
    </citation>
    <scope>NUCLEOTIDE SEQUENCE</scope>
    <source>
        <strain evidence="3">WSJ</strain>
        <tissue evidence="3">Leaf</tissue>
    </source>
</reference>
<feature type="domain" description="PPIase cyclophilin-type" evidence="2">
    <location>
        <begin position="2"/>
        <end position="45"/>
    </location>
</feature>
<gene>
    <name evidence="3" type="ORF">QVD17_10479</name>
</gene>
<dbReference type="GO" id="GO:0016018">
    <property type="term" value="F:cyclosporin A binding"/>
    <property type="evidence" value="ECO:0007669"/>
    <property type="project" value="TreeGrafter"/>
</dbReference>
<dbReference type="SUPFAM" id="SSF50891">
    <property type="entry name" value="Cyclophilin-like"/>
    <property type="match status" value="1"/>
</dbReference>
<evidence type="ECO:0000256" key="1">
    <source>
        <dbReference type="ARBA" id="ARBA00007365"/>
    </source>
</evidence>
<accession>A0AAD8L5U7</accession>
<dbReference type="EMBL" id="JAUHHV010000002">
    <property type="protein sequence ID" value="KAK1433568.1"/>
    <property type="molecule type" value="Genomic_DNA"/>
</dbReference>
<dbReference type="PANTHER" id="PTHR11071:SF447">
    <property type="entry name" value="PEPTIDYL-PROLYL CIS-TRANS ISOMERASE CYP63"/>
    <property type="match status" value="1"/>
</dbReference>
<keyword evidence="4" id="KW-1185">Reference proteome</keyword>
<dbReference type="Pfam" id="PF00160">
    <property type="entry name" value="Pro_isomerase"/>
    <property type="match status" value="1"/>
</dbReference>
<dbReference type="Proteomes" id="UP001229421">
    <property type="component" value="Unassembled WGS sequence"/>
</dbReference>
<dbReference type="PANTHER" id="PTHR11071">
    <property type="entry name" value="PEPTIDYL-PROLYL CIS-TRANS ISOMERASE"/>
    <property type="match status" value="1"/>
</dbReference>
<evidence type="ECO:0000313" key="4">
    <source>
        <dbReference type="Proteomes" id="UP001229421"/>
    </source>
</evidence>